<sequence>MEHKNDYKEFDYFLRLAMIGDGYGKLRVVEMLRPLIISSIKKYCPIMREFEDLYADGVEVILSLIETFDGKRSFLKYAKSYLKYHYLDTYKYLTNVESDMHEDEEVNIFDTIEADTHVEDEYLKKENKWTIREAIKTLSPREQQVINLFYYHRLGLSEIGNYLGISKWTVVNLKRNAIAKLRKVLVKDF</sequence>
<keyword evidence="1" id="KW-0805">Transcription regulation</keyword>
<protein>
    <submittedName>
        <fullName evidence="6">RNA polymerase sporulation-specific sigma factor</fullName>
    </submittedName>
</protein>
<evidence type="ECO:0000256" key="4">
    <source>
        <dbReference type="ARBA" id="ARBA00023163"/>
    </source>
</evidence>
<dbReference type="RefSeq" id="WP_354368146.1">
    <property type="nucleotide sequence ID" value="NZ_JBEPMA010000006.1"/>
</dbReference>
<keyword evidence="3" id="KW-0238">DNA-binding</keyword>
<dbReference type="SUPFAM" id="SSF88946">
    <property type="entry name" value="Sigma2 domain of RNA polymerase sigma factors"/>
    <property type="match status" value="1"/>
</dbReference>
<organism evidence="6 7">
    <name type="scientific">Peptoniphilus olsenii</name>
    <dbReference type="NCBI Taxonomy" id="411570"/>
    <lineage>
        <taxon>Bacteria</taxon>
        <taxon>Bacillati</taxon>
        <taxon>Bacillota</taxon>
        <taxon>Tissierellia</taxon>
        <taxon>Tissierellales</taxon>
        <taxon>Peptoniphilaceae</taxon>
        <taxon>Peptoniphilus</taxon>
    </lineage>
</organism>
<evidence type="ECO:0000259" key="5">
    <source>
        <dbReference type="Pfam" id="PF04545"/>
    </source>
</evidence>
<evidence type="ECO:0000256" key="2">
    <source>
        <dbReference type="ARBA" id="ARBA00023082"/>
    </source>
</evidence>
<keyword evidence="2" id="KW-0731">Sigma factor</keyword>
<evidence type="ECO:0000313" key="6">
    <source>
        <dbReference type="EMBL" id="MET3617566.1"/>
    </source>
</evidence>
<dbReference type="InterPro" id="IPR013325">
    <property type="entry name" value="RNA_pol_sigma_r2"/>
</dbReference>
<evidence type="ECO:0000256" key="1">
    <source>
        <dbReference type="ARBA" id="ARBA00023015"/>
    </source>
</evidence>
<evidence type="ECO:0000313" key="7">
    <source>
        <dbReference type="Proteomes" id="UP001549162"/>
    </source>
</evidence>
<keyword evidence="4" id="KW-0804">Transcription</keyword>
<evidence type="ECO:0000256" key="3">
    <source>
        <dbReference type="ARBA" id="ARBA00023125"/>
    </source>
</evidence>
<dbReference type="Gene3D" id="1.20.140.160">
    <property type="match status" value="1"/>
</dbReference>
<dbReference type="InterPro" id="IPR007630">
    <property type="entry name" value="RNA_pol_sigma70_r4"/>
</dbReference>
<dbReference type="InterPro" id="IPR014284">
    <property type="entry name" value="RNA_pol_sigma-70_dom"/>
</dbReference>
<dbReference type="PANTHER" id="PTHR30385">
    <property type="entry name" value="SIGMA FACTOR F FLAGELLAR"/>
    <property type="match status" value="1"/>
</dbReference>
<dbReference type="Pfam" id="PF04545">
    <property type="entry name" value="Sigma70_r4"/>
    <property type="match status" value="1"/>
</dbReference>
<dbReference type="PANTHER" id="PTHR30385:SF7">
    <property type="entry name" value="RNA POLYMERASE SIGMA FACTOR FLIA"/>
    <property type="match status" value="1"/>
</dbReference>
<dbReference type="InterPro" id="IPR013324">
    <property type="entry name" value="RNA_pol_sigma_r3/r4-like"/>
</dbReference>
<dbReference type="Proteomes" id="UP001549162">
    <property type="component" value="Unassembled WGS sequence"/>
</dbReference>
<dbReference type="EMBL" id="JBEPMA010000006">
    <property type="protein sequence ID" value="MET3617566.1"/>
    <property type="molecule type" value="Genomic_DNA"/>
</dbReference>
<dbReference type="NCBIfam" id="TIGR02937">
    <property type="entry name" value="sigma70-ECF"/>
    <property type="match status" value="1"/>
</dbReference>
<dbReference type="CDD" id="cd06171">
    <property type="entry name" value="Sigma70_r4"/>
    <property type="match status" value="1"/>
</dbReference>
<proteinExistence type="predicted"/>
<name>A0ABV2J9W3_9FIRM</name>
<gene>
    <name evidence="6" type="ORF">ABID14_001200</name>
</gene>
<keyword evidence="7" id="KW-1185">Reference proteome</keyword>
<accession>A0ABV2J9W3</accession>
<reference evidence="6 7" key="1">
    <citation type="submission" date="2024-06" db="EMBL/GenBank/DDBJ databases">
        <title>Genomic Encyclopedia of Type Strains, Phase IV (KMG-IV): sequencing the most valuable type-strain genomes for metagenomic binning, comparative biology and taxonomic classification.</title>
        <authorList>
            <person name="Goeker M."/>
        </authorList>
    </citation>
    <scope>NUCLEOTIDE SEQUENCE [LARGE SCALE GENOMIC DNA]</scope>
    <source>
        <strain evidence="6 7">DSM 21460</strain>
    </source>
</reference>
<feature type="domain" description="RNA polymerase sigma-70 region 4" evidence="5">
    <location>
        <begin position="134"/>
        <end position="183"/>
    </location>
</feature>
<dbReference type="SUPFAM" id="SSF88659">
    <property type="entry name" value="Sigma3 and sigma4 domains of RNA polymerase sigma factors"/>
    <property type="match status" value="1"/>
</dbReference>
<comment type="caution">
    <text evidence="6">The sequence shown here is derived from an EMBL/GenBank/DDBJ whole genome shotgun (WGS) entry which is preliminary data.</text>
</comment>